<organism evidence="2 3">
    <name type="scientific">Vibrio quintilis</name>
    <dbReference type="NCBI Taxonomy" id="1117707"/>
    <lineage>
        <taxon>Bacteria</taxon>
        <taxon>Pseudomonadati</taxon>
        <taxon>Pseudomonadota</taxon>
        <taxon>Gammaproteobacteria</taxon>
        <taxon>Vibrionales</taxon>
        <taxon>Vibrionaceae</taxon>
        <taxon>Vibrio</taxon>
    </lineage>
</organism>
<dbReference type="GO" id="GO:0050622">
    <property type="term" value="F:glycine dehydrogenase (cyanide-forming) activity"/>
    <property type="evidence" value="ECO:0007669"/>
    <property type="project" value="UniProtKB-EC"/>
</dbReference>
<evidence type="ECO:0000256" key="1">
    <source>
        <dbReference type="ARBA" id="ARBA00023002"/>
    </source>
</evidence>
<dbReference type="STRING" id="1117707.VQ7734_01743"/>
<dbReference type="EMBL" id="FRFG01000019">
    <property type="protein sequence ID" value="SHO55982.1"/>
    <property type="molecule type" value="Genomic_DNA"/>
</dbReference>
<dbReference type="InterPro" id="IPR036010">
    <property type="entry name" value="2Fe-2S_ferredoxin-like_sf"/>
</dbReference>
<dbReference type="AlphaFoldDB" id="A0A1M7YTR6"/>
<dbReference type="Pfam" id="PF13510">
    <property type="entry name" value="Fer2_4"/>
    <property type="match status" value="1"/>
</dbReference>
<evidence type="ECO:0000313" key="3">
    <source>
        <dbReference type="Proteomes" id="UP000184600"/>
    </source>
</evidence>
<keyword evidence="3" id="KW-1185">Reference proteome</keyword>
<gene>
    <name evidence="2" type="primary">hcnA_1</name>
    <name evidence="2" type="ORF">VQ7734_01743</name>
</gene>
<name>A0A1M7YTR6_9VIBR</name>
<protein>
    <submittedName>
        <fullName evidence="2">Hydrogen cyanide synthase subunit HcnA</fullName>
        <ecNumber evidence="2">1.4.99.5</ecNumber>
    </submittedName>
</protein>
<dbReference type="Proteomes" id="UP000184600">
    <property type="component" value="Unassembled WGS sequence"/>
</dbReference>
<dbReference type="GO" id="GO:0051536">
    <property type="term" value="F:iron-sulfur cluster binding"/>
    <property type="evidence" value="ECO:0007669"/>
    <property type="project" value="InterPro"/>
</dbReference>
<dbReference type="SUPFAM" id="SSF54292">
    <property type="entry name" value="2Fe-2S ferredoxin-like"/>
    <property type="match status" value="1"/>
</dbReference>
<sequence>MSARFIRLDETDRKTVTLWINGQQSEALEGDTIMMAILCNESTLRKNEFGDHGRSGFCLMSACQDCWVWTESGQRIRSCSAYVEEGMKIVTQEPEAVWKVQES</sequence>
<dbReference type="EC" id="1.4.99.5" evidence="2"/>
<keyword evidence="1 2" id="KW-0560">Oxidoreductase</keyword>
<dbReference type="RefSeq" id="WP_073581485.1">
    <property type="nucleotide sequence ID" value="NZ_AP024897.1"/>
</dbReference>
<evidence type="ECO:0000313" key="2">
    <source>
        <dbReference type="EMBL" id="SHO55982.1"/>
    </source>
</evidence>
<reference evidence="3" key="1">
    <citation type="submission" date="2016-12" db="EMBL/GenBank/DDBJ databases">
        <authorList>
            <person name="Rodrigo-Torres L."/>
            <person name="Arahal R.D."/>
            <person name="Lucena T."/>
        </authorList>
    </citation>
    <scope>NUCLEOTIDE SEQUENCE [LARGE SCALE GENOMIC DNA]</scope>
</reference>
<dbReference type="Gene3D" id="3.10.20.440">
    <property type="entry name" value="2Fe-2S iron-sulphur cluster binding domain, sarcosine oxidase, alpha subunit, N-terminal domain"/>
    <property type="match status" value="1"/>
</dbReference>
<dbReference type="OrthoDB" id="573392at2"/>
<dbReference type="InterPro" id="IPR042204">
    <property type="entry name" value="2Fe-2S-bd_N"/>
</dbReference>
<proteinExistence type="predicted"/>
<accession>A0A1M7YTR6</accession>